<evidence type="ECO:0000313" key="3">
    <source>
        <dbReference type="Proteomes" id="UP000007305"/>
    </source>
</evidence>
<protein>
    <submittedName>
        <fullName evidence="2">Uncharacterized protein</fullName>
    </submittedName>
</protein>
<proteinExistence type="predicted"/>
<feature type="compositionally biased region" description="Basic residues" evidence="1">
    <location>
        <begin position="137"/>
        <end position="159"/>
    </location>
</feature>
<reference evidence="2" key="2">
    <citation type="submission" date="2019-07" db="EMBL/GenBank/DDBJ databases">
        <authorList>
            <person name="Seetharam A."/>
            <person name="Woodhouse M."/>
            <person name="Cannon E."/>
        </authorList>
    </citation>
    <scope>NUCLEOTIDE SEQUENCE [LARGE SCALE GENOMIC DNA]</scope>
    <source>
        <strain evidence="2">cv. B73</strain>
    </source>
</reference>
<evidence type="ECO:0000313" key="2">
    <source>
        <dbReference type="EnsemblPlants" id="Zm00001eb076500_P001"/>
    </source>
</evidence>
<dbReference type="AlphaFoldDB" id="A0A804MD36"/>
<dbReference type="Proteomes" id="UP000007305">
    <property type="component" value="Chromosome 2"/>
</dbReference>
<feature type="region of interest" description="Disordered" evidence="1">
    <location>
        <begin position="128"/>
        <end position="159"/>
    </location>
</feature>
<sequence>MLDLMIAIRYHEARRGEQGPPLRLLLRQAAAAEGGGEEGQGRGGGTLGYRNFIKQMTNIHVRTSNISCGRKQWAMKAGNLGDREAHKDTTSWLVLISNVHHHLVSDPDNRLGGLTDGFGLGMNMLLGGDKEDDGGSRKSHGKSGNRKKHMKNSKKRTRH</sequence>
<dbReference type="Gramene" id="Zm00001eb076500_T001">
    <property type="protein sequence ID" value="Zm00001eb076500_P001"/>
    <property type="gene ID" value="Zm00001eb076500"/>
</dbReference>
<dbReference type="EnsemblPlants" id="Zm00001eb076500_T001">
    <property type="protein sequence ID" value="Zm00001eb076500_P001"/>
    <property type="gene ID" value="Zm00001eb076500"/>
</dbReference>
<name>A0A804MD36_MAIZE</name>
<reference evidence="2" key="3">
    <citation type="submission" date="2021-05" db="UniProtKB">
        <authorList>
            <consortium name="EnsemblPlants"/>
        </authorList>
    </citation>
    <scope>IDENTIFICATION</scope>
    <source>
        <strain evidence="2">cv. B73</strain>
    </source>
</reference>
<keyword evidence="3" id="KW-1185">Reference proteome</keyword>
<organism evidence="2 3">
    <name type="scientific">Zea mays</name>
    <name type="common">Maize</name>
    <dbReference type="NCBI Taxonomy" id="4577"/>
    <lineage>
        <taxon>Eukaryota</taxon>
        <taxon>Viridiplantae</taxon>
        <taxon>Streptophyta</taxon>
        <taxon>Embryophyta</taxon>
        <taxon>Tracheophyta</taxon>
        <taxon>Spermatophyta</taxon>
        <taxon>Magnoliopsida</taxon>
        <taxon>Liliopsida</taxon>
        <taxon>Poales</taxon>
        <taxon>Poaceae</taxon>
        <taxon>PACMAD clade</taxon>
        <taxon>Panicoideae</taxon>
        <taxon>Andropogonodae</taxon>
        <taxon>Andropogoneae</taxon>
        <taxon>Tripsacinae</taxon>
        <taxon>Zea</taxon>
    </lineage>
</organism>
<evidence type="ECO:0000256" key="1">
    <source>
        <dbReference type="SAM" id="MobiDB-lite"/>
    </source>
</evidence>
<dbReference type="InParanoid" id="A0A804MD36"/>
<accession>A0A804MD36</accession>
<reference evidence="3" key="1">
    <citation type="submission" date="2015-12" db="EMBL/GenBank/DDBJ databases">
        <title>Update maize B73 reference genome by single molecule sequencing technologies.</title>
        <authorList>
            <consortium name="Maize Genome Sequencing Project"/>
            <person name="Ware D."/>
        </authorList>
    </citation>
    <scope>NUCLEOTIDE SEQUENCE [LARGE SCALE GENOMIC DNA]</scope>
    <source>
        <strain evidence="3">cv. B73</strain>
    </source>
</reference>